<dbReference type="STRING" id="634177.GLX_24250"/>
<gene>
    <name evidence="1" type="ordered locus">GLX_24250</name>
</gene>
<name>G2I1Q1_KOMMN</name>
<dbReference type="EMBL" id="AP012159">
    <property type="protein sequence ID" value="BAK84837.1"/>
    <property type="molecule type" value="Genomic_DNA"/>
</dbReference>
<dbReference type="HOGENOM" id="CLU_2023660_0_0_5"/>
<evidence type="ECO:0000313" key="1">
    <source>
        <dbReference type="EMBL" id="BAK84837.1"/>
    </source>
</evidence>
<sequence>MKTYFCFLFPVSCFLFPVSCFLFPVSCFLFPVSCFLFPVSCFLFPVSCFLFPVSCFLFPVSCFLFPVSCFRNSIIFIIQAILLRKKSKSDNLLENIAFTTKDNAQKLRSSRFSSMRRFRPTP</sequence>
<proteinExistence type="predicted"/>
<dbReference type="KEGG" id="gxy:GLX_24250"/>
<dbReference type="AlphaFoldDB" id="G2I1Q1"/>
<dbReference type="Proteomes" id="UP000009044">
    <property type="component" value="Chromosome"/>
</dbReference>
<organism evidence="1 2">
    <name type="scientific">Komagataeibacter medellinensis (strain NBRC 3288 / BCRC 11682 / LMG 1693 / Kondo 51)</name>
    <name type="common">Gluconacetobacter medellinensis</name>
    <dbReference type="NCBI Taxonomy" id="634177"/>
    <lineage>
        <taxon>Bacteria</taxon>
        <taxon>Pseudomonadati</taxon>
        <taxon>Pseudomonadota</taxon>
        <taxon>Alphaproteobacteria</taxon>
        <taxon>Acetobacterales</taxon>
        <taxon>Acetobacteraceae</taxon>
        <taxon>Komagataeibacter</taxon>
    </lineage>
</organism>
<reference evidence="2" key="1">
    <citation type="journal article" date="2011" name="J. Bacteriol.">
        <title>Complete genome sequence of NBRC 3288, a unique cellulose-nonproducing strain of Gluconacetobacter xylinus isolated from vinegar.</title>
        <authorList>
            <person name="Ogino H."/>
            <person name="Azuma Y."/>
            <person name="Hosoyama A."/>
            <person name="Nakazawa H."/>
            <person name="Matsutani M."/>
            <person name="Hasegawa A."/>
            <person name="Otsuyama K."/>
            <person name="Matsushita K."/>
            <person name="Fujita N."/>
            <person name="Shirai M."/>
        </authorList>
    </citation>
    <scope>NUCLEOTIDE SEQUENCE [LARGE SCALE GENOMIC DNA]</scope>
    <source>
        <strain evidence="2">NBRC 3288 / BCRC 11682 / LMG 1693</strain>
    </source>
</reference>
<protein>
    <submittedName>
        <fullName evidence="1">Uncharacterized protein</fullName>
    </submittedName>
</protein>
<accession>G2I1Q1</accession>
<evidence type="ECO:0000313" key="2">
    <source>
        <dbReference type="Proteomes" id="UP000009044"/>
    </source>
</evidence>
<dbReference type="eggNOG" id="ENOG5030JPM">
    <property type="taxonomic scope" value="Bacteria"/>
</dbReference>